<evidence type="ECO:0000256" key="16">
    <source>
        <dbReference type="RuleBase" id="RU362098"/>
    </source>
</evidence>
<evidence type="ECO:0000256" key="13">
    <source>
        <dbReference type="NCBIfam" id="TIGR00437"/>
    </source>
</evidence>
<evidence type="ECO:0000256" key="3">
    <source>
        <dbReference type="ARBA" id="ARBA00022475"/>
    </source>
</evidence>
<dbReference type="InterPro" id="IPR027417">
    <property type="entry name" value="P-loop_NTPase"/>
</dbReference>
<comment type="subcellular location">
    <subcellularLocation>
        <location evidence="16">Cell inner membrane</location>
        <topology evidence="16">Multi-pass membrane protein</topology>
    </subcellularLocation>
    <subcellularLocation>
        <location evidence="1">Cell membrane</location>
        <topology evidence="1">Multi-pass membrane protein</topology>
    </subcellularLocation>
</comment>
<accession>A0A7C0Y684</accession>
<keyword evidence="5 16" id="KW-0812">Transmembrane</keyword>
<evidence type="ECO:0000256" key="4">
    <source>
        <dbReference type="ARBA" id="ARBA00022496"/>
    </source>
</evidence>
<dbReference type="EMBL" id="DRBS01000423">
    <property type="protein sequence ID" value="HDD45441.1"/>
    <property type="molecule type" value="Genomic_DNA"/>
</dbReference>
<name>A0A7C0Y684_DESA2</name>
<dbReference type="SUPFAM" id="SSF52540">
    <property type="entry name" value="P-loop containing nucleoside triphosphate hydrolases"/>
    <property type="match status" value="1"/>
</dbReference>
<comment type="caution">
    <text evidence="18">The sequence shown here is derived from an EMBL/GenBank/DDBJ whole genome shotgun (WGS) entry which is preliminary data.</text>
</comment>
<evidence type="ECO:0000256" key="15">
    <source>
        <dbReference type="PIRSR" id="PIRSR603373-2"/>
    </source>
</evidence>
<dbReference type="InterPro" id="IPR011640">
    <property type="entry name" value="Fe2_transport_prot_B_C"/>
</dbReference>
<evidence type="ECO:0000256" key="11">
    <source>
        <dbReference type="ARBA" id="ARBA00023136"/>
    </source>
</evidence>
<dbReference type="Pfam" id="PF17910">
    <property type="entry name" value="FeoB_Cyto"/>
    <property type="match status" value="1"/>
</dbReference>
<evidence type="ECO:0000256" key="12">
    <source>
        <dbReference type="ARBA" id="ARBA00031200"/>
    </source>
</evidence>
<dbReference type="InterPro" id="IPR005225">
    <property type="entry name" value="Small_GTP-bd"/>
</dbReference>
<dbReference type="AlphaFoldDB" id="A0A7C0Y684"/>
<feature type="transmembrane region" description="Helical" evidence="16">
    <location>
        <begin position="283"/>
        <end position="301"/>
    </location>
</feature>
<feature type="transmembrane region" description="Helical" evidence="16">
    <location>
        <begin position="383"/>
        <end position="405"/>
    </location>
</feature>
<evidence type="ECO:0000256" key="5">
    <source>
        <dbReference type="ARBA" id="ARBA00022692"/>
    </source>
</evidence>
<comment type="similarity">
    <text evidence="16">Belongs to the TRAFAC class TrmE-Era-EngA-EngB-Septin-like GTPase superfamily. FeoB GTPase (TC 9.A.8) family.</text>
</comment>
<feature type="binding site" evidence="15">
    <location>
        <position position="22"/>
    </location>
    <ligand>
        <name>Mg(2+)</name>
        <dbReference type="ChEBI" id="CHEBI:18420"/>
        <label>1</label>
    </ligand>
</feature>
<dbReference type="GO" id="GO:0005886">
    <property type="term" value="C:plasma membrane"/>
    <property type="evidence" value="ECO:0007669"/>
    <property type="project" value="UniProtKB-SubCell"/>
</dbReference>
<dbReference type="PROSITE" id="PS51711">
    <property type="entry name" value="G_FEOB"/>
    <property type="match status" value="1"/>
</dbReference>
<keyword evidence="8 16" id="KW-0408">Iron</keyword>
<proteinExistence type="inferred from homology"/>
<feature type="binding site" evidence="14">
    <location>
        <begin position="7"/>
        <end position="14"/>
    </location>
    <ligand>
        <name>GTP</name>
        <dbReference type="ChEBI" id="CHEBI:37565"/>
        <label>1</label>
    </ligand>
</feature>
<protein>
    <recommendedName>
        <fullName evidence="12 13">Ferrous iron transport protein B</fullName>
    </recommendedName>
</protein>
<dbReference type="Gene3D" id="3.40.50.300">
    <property type="entry name" value="P-loop containing nucleotide triphosphate hydrolases"/>
    <property type="match status" value="1"/>
</dbReference>
<sequence>MRIVLVGQPNCGKSTIFNYISGYKAVTANFPGTTVKYTVSKLYINGYLCECVDLPGTYSLISTDAAEQEARRYLLTQKVDVIVNVLDASILGRSLELTLELLELCKPMVIALNMIDEAERKGIHIDEKQLANILGVPVIKTIAYTGQGLTELLRIAIKAYERNIVGSPPILSKDVEKVVVAFMKKVKDIAKKMHIPPRFLALKLLEKDPELEKIVLNFHLSLSSYLKQAQKQLEETHGRPSDVVISSERHGLAMHIYEKVVKILRTPKPDIRDKIDDVLMHRIWGYVFLVAIFYGFFNLVFKIGSYIEEPLMKIFDSLLIKIQSFLNSSLSYVVIEGAIQGIAGGVAIVLPYLVPFFIGLALLEDSGYLPRVAFLLDSFMHRIGLHGKSIIPLLLGYGCSVPAVMATRVLESERDRFITAILSTFIPCSARTVIILGLVSYYLGPNYAFGIYILNILIVGLSGKILTHLYPEVTPGLLLEVPKYHIPSFKSIAVKSWYRLKEFIVIAWPILVVGSIILSILQFFHLDKIINTFCLPITLILGLPEVIGTTLIFGILRKELSLIMLLQALGTQELLTVMTKGQILTFTVFVVFYMPCLATIAALWQEIGAKKTIFALIFTTLIAFFFGVLTRGLVYILGV</sequence>
<evidence type="ECO:0000256" key="2">
    <source>
        <dbReference type="ARBA" id="ARBA00022448"/>
    </source>
</evidence>
<dbReference type="PANTHER" id="PTHR43185:SF1">
    <property type="entry name" value="FE(2+) TRANSPORTER FEOB"/>
    <property type="match status" value="1"/>
</dbReference>
<gene>
    <name evidence="18" type="primary">feoB</name>
    <name evidence="18" type="ORF">ENG63_11400</name>
</gene>
<feature type="binding site" evidence="15">
    <location>
        <position position="18"/>
    </location>
    <ligand>
        <name>Mg(2+)</name>
        <dbReference type="ChEBI" id="CHEBI:18420"/>
        <label>2</label>
    </ligand>
</feature>
<evidence type="ECO:0000259" key="17">
    <source>
        <dbReference type="PROSITE" id="PS51711"/>
    </source>
</evidence>
<evidence type="ECO:0000313" key="18">
    <source>
        <dbReference type="EMBL" id="HDD45441.1"/>
    </source>
</evidence>
<evidence type="ECO:0000256" key="9">
    <source>
        <dbReference type="ARBA" id="ARBA00023065"/>
    </source>
</evidence>
<keyword evidence="3" id="KW-1003">Cell membrane</keyword>
<evidence type="ECO:0000256" key="1">
    <source>
        <dbReference type="ARBA" id="ARBA00004651"/>
    </source>
</evidence>
<dbReference type="CDD" id="cd01879">
    <property type="entry name" value="FeoB"/>
    <property type="match status" value="1"/>
</dbReference>
<keyword evidence="9" id="KW-0406">Ion transport</keyword>
<keyword evidence="4 16" id="KW-0410">Iron transport</keyword>
<keyword evidence="15" id="KW-0479">Metal-binding</keyword>
<dbReference type="GO" id="GO:0015093">
    <property type="term" value="F:ferrous iron transmembrane transporter activity"/>
    <property type="evidence" value="ECO:0007669"/>
    <property type="project" value="UniProtKB-UniRule"/>
</dbReference>
<dbReference type="Gene3D" id="1.10.287.1770">
    <property type="match status" value="1"/>
</dbReference>
<comment type="function">
    <text evidence="16">Probable transporter of a GTP-driven Fe(2+) uptake system.</text>
</comment>
<feature type="transmembrane region" description="Helical" evidence="16">
    <location>
        <begin position="503"/>
        <end position="521"/>
    </location>
</feature>
<evidence type="ECO:0000256" key="7">
    <source>
        <dbReference type="ARBA" id="ARBA00022989"/>
    </source>
</evidence>
<keyword evidence="10 14" id="KW-0342">GTP-binding</keyword>
<evidence type="ECO:0000256" key="8">
    <source>
        <dbReference type="ARBA" id="ARBA00023004"/>
    </source>
</evidence>
<feature type="transmembrane region" description="Helical" evidence="16">
    <location>
        <begin position="583"/>
        <end position="604"/>
    </location>
</feature>
<feature type="transmembrane region" description="Helical" evidence="16">
    <location>
        <begin position="533"/>
        <end position="556"/>
    </location>
</feature>
<dbReference type="Proteomes" id="UP000886289">
    <property type="component" value="Unassembled WGS sequence"/>
</dbReference>
<evidence type="ECO:0000256" key="10">
    <source>
        <dbReference type="ARBA" id="ARBA00023134"/>
    </source>
</evidence>
<feature type="transmembrane region" description="Helical" evidence="16">
    <location>
        <begin position="613"/>
        <end position="637"/>
    </location>
</feature>
<dbReference type="Pfam" id="PF07664">
    <property type="entry name" value="FeoB_C"/>
    <property type="match status" value="1"/>
</dbReference>
<keyword evidence="2 16" id="KW-0813">Transport</keyword>
<dbReference type="GO" id="GO:0046872">
    <property type="term" value="F:metal ion binding"/>
    <property type="evidence" value="ECO:0007669"/>
    <property type="project" value="UniProtKB-KW"/>
</dbReference>
<feature type="domain" description="FeoB-type G" evidence="17">
    <location>
        <begin position="1"/>
        <end position="162"/>
    </location>
</feature>
<keyword evidence="15" id="KW-0460">Magnesium</keyword>
<keyword evidence="6 14" id="KW-0547">Nucleotide-binding</keyword>
<dbReference type="Pfam" id="PF02421">
    <property type="entry name" value="FeoB_N"/>
    <property type="match status" value="1"/>
</dbReference>
<feature type="binding site" evidence="15">
    <location>
        <position position="21"/>
    </location>
    <ligand>
        <name>Mg(2+)</name>
        <dbReference type="ChEBI" id="CHEBI:18420"/>
        <label>2</label>
    </ligand>
</feature>
<dbReference type="InterPro" id="IPR050860">
    <property type="entry name" value="FeoB_GTPase"/>
</dbReference>
<dbReference type="NCBIfam" id="TIGR00231">
    <property type="entry name" value="small_GTP"/>
    <property type="match status" value="1"/>
</dbReference>
<feature type="transmembrane region" description="Helical" evidence="16">
    <location>
        <begin position="341"/>
        <end position="363"/>
    </location>
</feature>
<dbReference type="Pfam" id="PF07670">
    <property type="entry name" value="Gate"/>
    <property type="match status" value="2"/>
</dbReference>
<evidence type="ECO:0000256" key="6">
    <source>
        <dbReference type="ARBA" id="ARBA00022741"/>
    </source>
</evidence>
<evidence type="ECO:0000256" key="14">
    <source>
        <dbReference type="PIRSR" id="PIRSR603373-1"/>
    </source>
</evidence>
<keyword evidence="11 16" id="KW-0472">Membrane</keyword>
<feature type="binding site" evidence="14">
    <location>
        <begin position="113"/>
        <end position="116"/>
    </location>
    <ligand>
        <name>GTP</name>
        <dbReference type="ChEBI" id="CHEBI:37565"/>
        <label>1</label>
    </ligand>
</feature>
<dbReference type="GO" id="GO:0005525">
    <property type="term" value="F:GTP binding"/>
    <property type="evidence" value="ECO:0007669"/>
    <property type="project" value="UniProtKB-KW"/>
</dbReference>
<dbReference type="InterPro" id="IPR030389">
    <property type="entry name" value="G_FEOB_dom"/>
</dbReference>
<dbReference type="PANTHER" id="PTHR43185">
    <property type="entry name" value="FERROUS IRON TRANSPORT PROTEIN B"/>
    <property type="match status" value="1"/>
</dbReference>
<keyword evidence="7 16" id="KW-1133">Transmembrane helix</keyword>
<dbReference type="InterPro" id="IPR041069">
    <property type="entry name" value="FeoB_Cyto"/>
</dbReference>
<feature type="transmembrane region" description="Helical" evidence="16">
    <location>
        <begin position="449"/>
        <end position="470"/>
    </location>
</feature>
<dbReference type="InterPro" id="IPR003373">
    <property type="entry name" value="Fe2_transport_prot-B"/>
</dbReference>
<feature type="binding site" evidence="14">
    <location>
        <begin position="53"/>
        <end position="56"/>
    </location>
    <ligand>
        <name>GTP</name>
        <dbReference type="ChEBI" id="CHEBI:37565"/>
        <label>1</label>
    </ligand>
</feature>
<organism evidence="18">
    <name type="scientific">Desulfofervidus auxilii</name>
    <dbReference type="NCBI Taxonomy" id="1621989"/>
    <lineage>
        <taxon>Bacteria</taxon>
        <taxon>Pseudomonadati</taxon>
        <taxon>Thermodesulfobacteriota</taxon>
        <taxon>Candidatus Desulfofervidia</taxon>
        <taxon>Candidatus Desulfofervidales</taxon>
        <taxon>Candidatus Desulfofervidaceae</taxon>
        <taxon>Candidatus Desulfofervidus</taxon>
    </lineage>
</organism>
<dbReference type="NCBIfam" id="TIGR00437">
    <property type="entry name" value="feoB"/>
    <property type="match status" value="1"/>
</dbReference>
<feature type="transmembrane region" description="Helical" evidence="16">
    <location>
        <begin position="417"/>
        <end position="442"/>
    </location>
</feature>
<dbReference type="InterPro" id="IPR011642">
    <property type="entry name" value="Gate_dom"/>
</dbReference>
<reference evidence="18" key="1">
    <citation type="journal article" date="2020" name="mSystems">
        <title>Genome- and Community-Level Interaction Insights into Carbon Utilization and Element Cycling Functions of Hydrothermarchaeota in Hydrothermal Sediment.</title>
        <authorList>
            <person name="Zhou Z."/>
            <person name="Liu Y."/>
            <person name="Xu W."/>
            <person name="Pan J."/>
            <person name="Luo Z.H."/>
            <person name="Li M."/>
        </authorList>
    </citation>
    <scope>NUCLEOTIDE SEQUENCE [LARGE SCALE GENOMIC DNA]</scope>
    <source>
        <strain evidence="18">HyVt-233</strain>
    </source>
</reference>